<dbReference type="GO" id="GO:0009847">
    <property type="term" value="P:spore germination"/>
    <property type="evidence" value="ECO:0007669"/>
    <property type="project" value="InterPro"/>
</dbReference>
<feature type="transmembrane region" description="Helical" evidence="8">
    <location>
        <begin position="773"/>
        <end position="793"/>
    </location>
</feature>
<accession>A0AAN2PEK8</accession>
<sequence>MINFHSRKKKSKIEENTEKENVIFSCDLQENSAYLKTIFSYPDNSDLGVRPIHVPSQNRDALVFFMRGMVDTALIDHAISSLQEKKIQMEAGKELTEVISQTILTGYQVTTLRERKEAVSALLDGETIIMLEGSPNVLSLHTAKYEYRSVEKPQSENVIKGSNEAFAESGTVNVSLIRKRLRDESLVTETLYIGQDKKTKIRLMYLKNVMDPDLLQQIKDRVSQIDVDYIEDVSVLEQHMEERAYSLVPTILYTERPDRATSFIREGNAILLMENSPAALVAPATFWSFFHTSEDYYLRWAYGNFIRSIRLLSVFIALFTPSLYVAIVNFHSAMIPTDLLLAIAATRETVPFPVIFDHSRCLYGTFRRHDGDHHVCRLFSHTHFLWCAVPVTHRSFLPVIQRYNRKEGYLEGTHQTDVPASKESNGKFKNERKKRDMIQKKEYKIGKREIISLLLPIIGIKFADMTPTLLFDETETASWIAILVSALCFLLSFLLFLNVMKRYPDKGLIDVFVIIFGKYLGFMVGFIFFLFFLIGTAVDTRSYVNIFSTLYFPKTPLLVLYFLLFIVCVFLAKRGLEGISRTSFIFIFPIKVGLSLLIILLWDRLEFSYLFPIFGRTWENIFITGFKFMPIFVEIMALAIFMTFVRDFSTYKKSSLISFVIVTFELLIFFLFYIMLYDVPLVTEITYLFHETTRNVSAGRFLANPETIFLPIWLLSTFIRFSFYLYITTALFSYLFNIKKIEPLLVPFAALLIGLGMLPENPVESEYVLRENIIFRYGSFYFFFLPFLMWIFARRKERKS</sequence>
<protein>
    <submittedName>
        <fullName evidence="9">GerKA2 spore germination GerA type complex</fullName>
    </submittedName>
</protein>
<comment type="subcellular location">
    <subcellularLocation>
        <location evidence="1">Membrane</location>
        <topology evidence="1">Multi-pass membrane protein</topology>
    </subcellularLocation>
</comment>
<dbReference type="EMBL" id="CCXW01000001">
    <property type="protein sequence ID" value="CEG31059.1"/>
    <property type="molecule type" value="Genomic_DNA"/>
</dbReference>
<feature type="transmembrane region" description="Helical" evidence="8">
    <location>
        <begin position="309"/>
        <end position="330"/>
    </location>
</feature>
<evidence type="ECO:0000256" key="7">
    <source>
        <dbReference type="ARBA" id="ARBA00023136"/>
    </source>
</evidence>
<name>A0AAN2PEK8_9BACI</name>
<dbReference type="Proteomes" id="UP000182110">
    <property type="component" value="Unassembled WGS sequence"/>
</dbReference>
<keyword evidence="5 8" id="KW-0812">Transmembrane</keyword>
<dbReference type="NCBIfam" id="TIGR00912">
    <property type="entry name" value="2A0309"/>
    <property type="match status" value="1"/>
</dbReference>
<feature type="transmembrane region" description="Helical" evidence="8">
    <location>
        <begin position="622"/>
        <end position="644"/>
    </location>
</feature>
<dbReference type="AlphaFoldDB" id="A0AAN2PEK8"/>
<reference evidence="9 10" key="1">
    <citation type="journal article" date="2014" name="Genome Announc.">
        <title>Genome Sequence of Bacillus simplex Strain P558, Isolated from a Human Fecal Sample.</title>
        <authorList>
            <person name="Croce O."/>
            <person name="Hugon P."/>
            <person name="Lagier J.C."/>
            <person name="Bibi F."/>
            <person name="Robert C."/>
            <person name="Azhar E.I."/>
            <person name="Raoult D."/>
            <person name="Fournier P.E."/>
        </authorList>
    </citation>
    <scope>NUCLEOTIDE SEQUENCE [LARGE SCALE GENOMIC DNA]</scope>
    <source>
        <strain evidence="9 10">P558</strain>
    </source>
</reference>
<feature type="transmembrane region" description="Helical" evidence="8">
    <location>
        <begin position="477"/>
        <end position="499"/>
    </location>
</feature>
<proteinExistence type="inferred from homology"/>
<feature type="transmembrane region" description="Helical" evidence="8">
    <location>
        <begin position="511"/>
        <end position="535"/>
    </location>
</feature>
<dbReference type="PANTHER" id="PTHR34975">
    <property type="entry name" value="SPORE GERMINATION PROTEIN A2"/>
    <property type="match status" value="1"/>
</dbReference>
<feature type="transmembrane region" description="Helical" evidence="8">
    <location>
        <begin position="450"/>
        <end position="471"/>
    </location>
</feature>
<feature type="transmembrane region" description="Helical" evidence="8">
    <location>
        <begin position="555"/>
        <end position="572"/>
    </location>
</feature>
<evidence type="ECO:0000313" key="9">
    <source>
        <dbReference type="EMBL" id="CEG31059.1"/>
    </source>
</evidence>
<evidence type="ECO:0000256" key="6">
    <source>
        <dbReference type="ARBA" id="ARBA00022989"/>
    </source>
</evidence>
<comment type="caution">
    <text evidence="9">The sequence shown here is derived from an EMBL/GenBank/DDBJ whole genome shotgun (WGS) entry which is preliminary data.</text>
</comment>
<dbReference type="PANTHER" id="PTHR34975:SF2">
    <property type="entry name" value="SPORE GERMINATION PROTEIN A2"/>
    <property type="match status" value="1"/>
</dbReference>
<evidence type="ECO:0000256" key="5">
    <source>
        <dbReference type="ARBA" id="ARBA00022692"/>
    </source>
</evidence>
<keyword evidence="7 8" id="KW-0472">Membrane</keyword>
<dbReference type="InterPro" id="IPR004995">
    <property type="entry name" value="Spore_Ger"/>
</dbReference>
<evidence type="ECO:0000256" key="4">
    <source>
        <dbReference type="ARBA" id="ARBA00022544"/>
    </source>
</evidence>
<keyword evidence="3" id="KW-0813">Transport</keyword>
<dbReference type="InterPro" id="IPR004761">
    <property type="entry name" value="Spore_GerAB"/>
</dbReference>
<feature type="transmembrane region" description="Helical" evidence="8">
    <location>
        <begin position="744"/>
        <end position="761"/>
    </location>
</feature>
<evidence type="ECO:0000256" key="8">
    <source>
        <dbReference type="SAM" id="Phobius"/>
    </source>
</evidence>
<gene>
    <name evidence="9" type="primary">gerKA2</name>
    <name evidence="9" type="ORF">BN1180_01195</name>
</gene>
<dbReference type="Gene3D" id="1.20.1740.10">
    <property type="entry name" value="Amino acid/polyamine transporter I"/>
    <property type="match status" value="1"/>
</dbReference>
<feature type="transmembrane region" description="Helical" evidence="8">
    <location>
        <begin position="584"/>
        <end position="602"/>
    </location>
</feature>
<feature type="transmembrane region" description="Helical" evidence="8">
    <location>
        <begin position="708"/>
        <end position="732"/>
    </location>
</feature>
<dbReference type="GO" id="GO:0016020">
    <property type="term" value="C:membrane"/>
    <property type="evidence" value="ECO:0007669"/>
    <property type="project" value="UniProtKB-SubCell"/>
</dbReference>
<comment type="similarity">
    <text evidence="2">Belongs to the amino acid-polyamine-organocation (APC) superfamily. Spore germination protein (SGP) (TC 2.A.3.9) family.</text>
</comment>
<keyword evidence="10" id="KW-1185">Reference proteome</keyword>
<feature type="transmembrane region" description="Helical" evidence="8">
    <location>
        <begin position="269"/>
        <end position="289"/>
    </location>
</feature>
<keyword evidence="4" id="KW-0309">Germination</keyword>
<keyword evidence="6 8" id="KW-1133">Transmembrane helix</keyword>
<organism evidence="9 10">
    <name type="scientific">Peribacillus simplex</name>
    <dbReference type="NCBI Taxonomy" id="1478"/>
    <lineage>
        <taxon>Bacteria</taxon>
        <taxon>Bacillati</taxon>
        <taxon>Bacillota</taxon>
        <taxon>Bacilli</taxon>
        <taxon>Bacillales</taxon>
        <taxon>Bacillaceae</taxon>
        <taxon>Peribacillus</taxon>
    </lineage>
</organism>
<evidence type="ECO:0000256" key="2">
    <source>
        <dbReference type="ARBA" id="ARBA00007998"/>
    </source>
</evidence>
<evidence type="ECO:0000256" key="3">
    <source>
        <dbReference type="ARBA" id="ARBA00022448"/>
    </source>
</evidence>
<feature type="transmembrane region" description="Helical" evidence="8">
    <location>
        <begin position="656"/>
        <end position="676"/>
    </location>
</feature>
<evidence type="ECO:0000313" key="10">
    <source>
        <dbReference type="Proteomes" id="UP000182110"/>
    </source>
</evidence>
<evidence type="ECO:0000256" key="1">
    <source>
        <dbReference type="ARBA" id="ARBA00004141"/>
    </source>
</evidence>
<dbReference type="Pfam" id="PF03845">
    <property type="entry name" value="Spore_permease"/>
    <property type="match status" value="1"/>
</dbReference>
<dbReference type="Pfam" id="PF03323">
    <property type="entry name" value="GerA"/>
    <property type="match status" value="1"/>
</dbReference>